<keyword evidence="2" id="KW-0560">Oxidoreductase</keyword>
<dbReference type="PANTHER" id="PTHR43669">
    <property type="entry name" value="5-KETO-D-GLUCONATE 5-REDUCTASE"/>
    <property type="match status" value="1"/>
</dbReference>
<organism evidence="3 4">
    <name type="scientific">Gluconacetobacter aggeris</name>
    <dbReference type="NCBI Taxonomy" id="1286186"/>
    <lineage>
        <taxon>Bacteria</taxon>
        <taxon>Pseudomonadati</taxon>
        <taxon>Pseudomonadota</taxon>
        <taxon>Alphaproteobacteria</taxon>
        <taxon>Acetobacterales</taxon>
        <taxon>Acetobacteraceae</taxon>
        <taxon>Gluconacetobacter</taxon>
    </lineage>
</organism>
<dbReference type="InterPro" id="IPR036291">
    <property type="entry name" value="NAD(P)-bd_dom_sf"/>
</dbReference>
<dbReference type="SUPFAM" id="SSF51735">
    <property type="entry name" value="NAD(P)-binding Rossmann-fold domains"/>
    <property type="match status" value="1"/>
</dbReference>
<keyword evidence="4" id="KW-1185">Reference proteome</keyword>
<gene>
    <name evidence="3" type="ORF">HLH36_06645</name>
</gene>
<proteinExistence type="inferred from homology"/>
<reference evidence="3 4" key="1">
    <citation type="submission" date="2020-04" db="EMBL/GenBank/DDBJ databases">
        <title>Description of novel Gluconacetobacter.</title>
        <authorList>
            <person name="Sombolestani A."/>
        </authorList>
    </citation>
    <scope>NUCLEOTIDE SEQUENCE [LARGE SCALE GENOMIC DNA]</scope>
    <source>
        <strain evidence="3 4">LMG 27801</strain>
    </source>
</reference>
<dbReference type="InterPro" id="IPR020904">
    <property type="entry name" value="Sc_DH/Rdtase_CS"/>
</dbReference>
<name>A0A7W4IS51_9PROT</name>
<dbReference type="GO" id="GO:0016491">
    <property type="term" value="F:oxidoreductase activity"/>
    <property type="evidence" value="ECO:0007669"/>
    <property type="project" value="UniProtKB-KW"/>
</dbReference>
<comment type="similarity">
    <text evidence="1">Belongs to the short-chain dehydrogenases/reductases (SDR) family.</text>
</comment>
<dbReference type="Pfam" id="PF00106">
    <property type="entry name" value="adh_short"/>
    <property type="match status" value="1"/>
</dbReference>
<comment type="caution">
    <text evidence="3">The sequence shown here is derived from an EMBL/GenBank/DDBJ whole genome shotgun (WGS) entry which is preliminary data.</text>
</comment>
<dbReference type="Proteomes" id="UP000559860">
    <property type="component" value="Unassembled WGS sequence"/>
</dbReference>
<dbReference type="PANTHER" id="PTHR43669:SF3">
    <property type="entry name" value="ALCOHOL DEHYDROGENASE, PUTATIVE (AFU_ORTHOLOGUE AFUA_3G03445)-RELATED"/>
    <property type="match status" value="1"/>
</dbReference>
<dbReference type="EMBL" id="JABEQD010000003">
    <property type="protein sequence ID" value="MBB2168036.1"/>
    <property type="molecule type" value="Genomic_DNA"/>
</dbReference>
<dbReference type="AlphaFoldDB" id="A0A7W4IS51"/>
<dbReference type="PRINTS" id="PR00081">
    <property type="entry name" value="GDHRDH"/>
</dbReference>
<dbReference type="Gene3D" id="3.40.50.720">
    <property type="entry name" value="NAD(P)-binding Rossmann-like Domain"/>
    <property type="match status" value="1"/>
</dbReference>
<dbReference type="PROSITE" id="PS00061">
    <property type="entry name" value="ADH_SHORT"/>
    <property type="match status" value="1"/>
</dbReference>
<evidence type="ECO:0000256" key="2">
    <source>
        <dbReference type="ARBA" id="ARBA00023002"/>
    </source>
</evidence>
<dbReference type="RefSeq" id="WP_182985636.1">
    <property type="nucleotide sequence ID" value="NZ_JABEQD010000003.1"/>
</dbReference>
<protein>
    <submittedName>
        <fullName evidence="3">SDR family NAD(P)-dependent oxidoreductase</fullName>
    </submittedName>
</protein>
<sequence length="252" mass="26837">MNLTGNTIFITGGGSGIGRGFAEALHKLGNQVIISGRRQALLDVVTAANPGMASVTLDVANPADIARVATTLIRDYPSLNVLFNNAGIMPFDDAERALDLETVQSIVATNLLGPVLMTSALIEHLKTQPRATVLYNSSVLAFVPLATNAVYSATKAAIHSYALSQRFVLRNSHVTVQEIAPPWVDTDLIKKSGDPRAMPLDTFIEQAMTLLATDAPEIVVEAIRSLRDNPGSGEHALVTAFNQSIVDDPIPV</sequence>
<accession>A0A7W4IS51</accession>
<evidence type="ECO:0000313" key="4">
    <source>
        <dbReference type="Proteomes" id="UP000559860"/>
    </source>
</evidence>
<evidence type="ECO:0000313" key="3">
    <source>
        <dbReference type="EMBL" id="MBB2168036.1"/>
    </source>
</evidence>
<dbReference type="InterPro" id="IPR002347">
    <property type="entry name" value="SDR_fam"/>
</dbReference>
<evidence type="ECO:0000256" key="1">
    <source>
        <dbReference type="ARBA" id="ARBA00006484"/>
    </source>
</evidence>